<evidence type="ECO:0000313" key="2">
    <source>
        <dbReference type="Proteomes" id="UP000285757"/>
    </source>
</evidence>
<accession>A0A423LVL4</accession>
<evidence type="ECO:0000313" key="1">
    <source>
        <dbReference type="EMBL" id="RON72351.1"/>
    </source>
</evidence>
<comment type="caution">
    <text evidence="1">The sequence shown here is derived from an EMBL/GenBank/DDBJ whole genome shotgun (WGS) entry which is preliminary data.</text>
</comment>
<organism evidence="1 2">
    <name type="scientific">Pseudomonas fluorescens</name>
    <dbReference type="NCBI Taxonomy" id="294"/>
    <lineage>
        <taxon>Bacteria</taxon>
        <taxon>Pseudomonadati</taxon>
        <taxon>Pseudomonadota</taxon>
        <taxon>Gammaproteobacteria</taxon>
        <taxon>Pseudomonadales</taxon>
        <taxon>Pseudomonadaceae</taxon>
        <taxon>Pseudomonas</taxon>
    </lineage>
</organism>
<reference evidence="1 2" key="1">
    <citation type="submission" date="2016-10" db="EMBL/GenBank/DDBJ databases">
        <title>Comparative genome analysis of multiple Pseudomonas spp. focuses on biocontrol and plant growth promoting traits.</title>
        <authorList>
            <person name="Tao X.-Y."/>
            <person name="Taylor C.G."/>
        </authorList>
    </citation>
    <scope>NUCLEOTIDE SEQUENCE [LARGE SCALE GENOMIC DNA]</scope>
    <source>
        <strain evidence="1 2">24D3</strain>
    </source>
</reference>
<proteinExistence type="predicted"/>
<name>A0A423LVL4_PSEFL</name>
<dbReference type="AlphaFoldDB" id="A0A423LVL4"/>
<dbReference type="Proteomes" id="UP000285757">
    <property type="component" value="Unassembled WGS sequence"/>
</dbReference>
<sequence length="66" mass="7427">MTQGNRERHDDHASESEVEIHKVFILKPVESGAILNRLNAKAKFALLIPMIETIDTCLFVFARGFG</sequence>
<dbReference type="EMBL" id="MOBU01000001">
    <property type="protein sequence ID" value="RON72351.1"/>
    <property type="molecule type" value="Genomic_DNA"/>
</dbReference>
<gene>
    <name evidence="1" type="ORF">BK671_00400</name>
</gene>
<protein>
    <submittedName>
        <fullName evidence="1">Uncharacterized protein</fullName>
    </submittedName>
</protein>
<dbReference type="RefSeq" id="WP_185036924.1">
    <property type="nucleotide sequence ID" value="NZ_MOBU01000001.1"/>
</dbReference>